<evidence type="ECO:0000256" key="5">
    <source>
        <dbReference type="ARBA" id="ARBA00022989"/>
    </source>
</evidence>
<keyword evidence="6 8" id="KW-0472">Membrane</keyword>
<feature type="transmembrane region" description="Helical" evidence="8">
    <location>
        <begin position="108"/>
        <end position="127"/>
    </location>
</feature>
<dbReference type="GO" id="GO:0004252">
    <property type="term" value="F:serine-type endopeptidase activity"/>
    <property type="evidence" value="ECO:0007669"/>
    <property type="project" value="InterPro"/>
</dbReference>
<dbReference type="EMBL" id="RSCD01000003">
    <property type="protein sequence ID" value="RSH93830.1"/>
    <property type="molecule type" value="Genomic_DNA"/>
</dbReference>
<dbReference type="InterPro" id="IPR035952">
    <property type="entry name" value="Rhomboid-like_sf"/>
</dbReference>
<dbReference type="PANTHER" id="PTHR43731:SF14">
    <property type="entry name" value="PRESENILIN-ASSOCIATED RHOMBOID-LIKE PROTEIN, MITOCHONDRIAL"/>
    <property type="match status" value="1"/>
</dbReference>
<evidence type="ECO:0000259" key="9">
    <source>
        <dbReference type="Pfam" id="PF01694"/>
    </source>
</evidence>
<feature type="compositionally biased region" description="Polar residues" evidence="7">
    <location>
        <begin position="1"/>
        <end position="22"/>
    </location>
</feature>
<dbReference type="InterPro" id="IPR050925">
    <property type="entry name" value="Rhomboid_protease_S54"/>
</dbReference>
<evidence type="ECO:0000313" key="10">
    <source>
        <dbReference type="EMBL" id="RSH93830.1"/>
    </source>
</evidence>
<protein>
    <recommendedName>
        <fullName evidence="9">Peptidase S54 rhomboid domain-containing protein</fullName>
    </recommendedName>
</protein>
<evidence type="ECO:0000256" key="8">
    <source>
        <dbReference type="SAM" id="Phobius"/>
    </source>
</evidence>
<dbReference type="GO" id="GO:0006465">
    <property type="term" value="P:signal peptide processing"/>
    <property type="evidence" value="ECO:0007669"/>
    <property type="project" value="TreeGrafter"/>
</dbReference>
<proteinExistence type="inferred from homology"/>
<dbReference type="GO" id="GO:0016020">
    <property type="term" value="C:membrane"/>
    <property type="evidence" value="ECO:0007669"/>
    <property type="project" value="UniProtKB-SubCell"/>
</dbReference>
<gene>
    <name evidence="10" type="ORF">EHS25_006479</name>
</gene>
<dbReference type="STRING" id="1890683.A0A427YRW9"/>
<accession>A0A427YRW9</accession>
<dbReference type="SUPFAM" id="SSF144091">
    <property type="entry name" value="Rhomboid-like"/>
    <property type="match status" value="1"/>
</dbReference>
<reference evidence="10 11" key="1">
    <citation type="submission" date="2018-11" db="EMBL/GenBank/DDBJ databases">
        <title>Genome sequence of Saitozyma podzolica DSM 27192.</title>
        <authorList>
            <person name="Aliyu H."/>
            <person name="Gorte O."/>
            <person name="Ochsenreither K."/>
        </authorList>
    </citation>
    <scope>NUCLEOTIDE SEQUENCE [LARGE SCALE GENOMIC DNA]</scope>
    <source>
        <strain evidence="10 11">DSM 27192</strain>
    </source>
</reference>
<keyword evidence="3 8" id="KW-0812">Transmembrane</keyword>
<dbReference type="Pfam" id="PF01694">
    <property type="entry name" value="Rhomboid"/>
    <property type="match status" value="1"/>
</dbReference>
<dbReference type="Proteomes" id="UP000279259">
    <property type="component" value="Unassembled WGS sequence"/>
</dbReference>
<dbReference type="OrthoDB" id="418595at2759"/>
<evidence type="ECO:0000256" key="2">
    <source>
        <dbReference type="ARBA" id="ARBA00009045"/>
    </source>
</evidence>
<dbReference type="AlphaFoldDB" id="A0A427YRW9"/>
<feature type="region of interest" description="Disordered" evidence="7">
    <location>
        <begin position="1"/>
        <end position="23"/>
    </location>
</feature>
<keyword evidence="5 8" id="KW-1133">Transmembrane helix</keyword>
<feature type="transmembrane region" description="Helical" evidence="8">
    <location>
        <begin position="285"/>
        <end position="302"/>
    </location>
</feature>
<evidence type="ECO:0000313" key="11">
    <source>
        <dbReference type="Proteomes" id="UP000279259"/>
    </source>
</evidence>
<evidence type="ECO:0000256" key="1">
    <source>
        <dbReference type="ARBA" id="ARBA00004141"/>
    </source>
</evidence>
<comment type="subcellular location">
    <subcellularLocation>
        <location evidence="1">Membrane</location>
        <topology evidence="1">Multi-pass membrane protein</topology>
    </subcellularLocation>
</comment>
<feature type="transmembrane region" description="Helical" evidence="8">
    <location>
        <begin position="199"/>
        <end position="217"/>
    </location>
</feature>
<sequence length="313" mass="34401">MASSSAFRSIHTGPTASTSRPQASAKVAQVVSSHFPRFLSSSPRIPHPLHRSFPGVGLRSFWTSRTMSVRQTYFPKGSGYGYGGDPRGGGGSWWSNFRRRIDRLPEIYVIYGLIGINVAVFLLWQYAVQSWQRFRDPALYQWLTKNFILNENNIMAGRIWTLLTACFSHSSGSHIFVNCLGLYFIAPAAAALVGSSAFLGLYLAGGVLASLMSLSWHRLRGDRWRGSEGASGAIYASLAFYAALFPNTTFLLFFVVPMPAWAMVGGIFAYDAYSAIFRPESGTDSAGHVGGILAGLGAAMMVRRRGPRAFRRW</sequence>
<evidence type="ECO:0000256" key="4">
    <source>
        <dbReference type="ARBA" id="ARBA00022801"/>
    </source>
</evidence>
<feature type="domain" description="Peptidase S54 rhomboid" evidence="9">
    <location>
        <begin position="157"/>
        <end position="304"/>
    </location>
</feature>
<evidence type="ECO:0000256" key="6">
    <source>
        <dbReference type="ARBA" id="ARBA00023136"/>
    </source>
</evidence>
<feature type="transmembrane region" description="Helical" evidence="8">
    <location>
        <begin position="238"/>
        <end position="265"/>
    </location>
</feature>
<keyword evidence="4" id="KW-0378">Hydrolase</keyword>
<dbReference type="InterPro" id="IPR022764">
    <property type="entry name" value="Peptidase_S54_rhomboid_dom"/>
</dbReference>
<comment type="caution">
    <text evidence="10">The sequence shown here is derived from an EMBL/GenBank/DDBJ whole genome shotgun (WGS) entry which is preliminary data.</text>
</comment>
<keyword evidence="11" id="KW-1185">Reference proteome</keyword>
<comment type="similarity">
    <text evidence="2">Belongs to the peptidase S54 family.</text>
</comment>
<dbReference type="PANTHER" id="PTHR43731">
    <property type="entry name" value="RHOMBOID PROTEASE"/>
    <property type="match status" value="1"/>
</dbReference>
<name>A0A427YRW9_9TREE</name>
<dbReference type="Gene3D" id="1.20.1540.10">
    <property type="entry name" value="Rhomboid-like"/>
    <property type="match status" value="1"/>
</dbReference>
<evidence type="ECO:0000256" key="7">
    <source>
        <dbReference type="SAM" id="MobiDB-lite"/>
    </source>
</evidence>
<organism evidence="10 11">
    <name type="scientific">Saitozyma podzolica</name>
    <dbReference type="NCBI Taxonomy" id="1890683"/>
    <lineage>
        <taxon>Eukaryota</taxon>
        <taxon>Fungi</taxon>
        <taxon>Dikarya</taxon>
        <taxon>Basidiomycota</taxon>
        <taxon>Agaricomycotina</taxon>
        <taxon>Tremellomycetes</taxon>
        <taxon>Tremellales</taxon>
        <taxon>Trimorphomycetaceae</taxon>
        <taxon>Saitozyma</taxon>
    </lineage>
</organism>
<evidence type="ECO:0000256" key="3">
    <source>
        <dbReference type="ARBA" id="ARBA00022692"/>
    </source>
</evidence>